<reference evidence="1 2" key="1">
    <citation type="journal article" date="2011" name="PLoS Genet.">
        <title>Genomic analysis of the necrotrophic fungal pathogens Sclerotinia sclerotiorum and Botrytis cinerea.</title>
        <authorList>
            <person name="Amselem J."/>
            <person name="Cuomo C.A."/>
            <person name="van Kan J.A."/>
            <person name="Viaud M."/>
            <person name="Benito E.P."/>
            <person name="Couloux A."/>
            <person name="Coutinho P.M."/>
            <person name="de Vries R.P."/>
            <person name="Dyer P.S."/>
            <person name="Fillinger S."/>
            <person name="Fournier E."/>
            <person name="Gout L."/>
            <person name="Hahn M."/>
            <person name="Kohn L."/>
            <person name="Lapalu N."/>
            <person name="Plummer K.M."/>
            <person name="Pradier J.M."/>
            <person name="Quevillon E."/>
            <person name="Sharon A."/>
            <person name="Simon A."/>
            <person name="ten Have A."/>
            <person name="Tudzynski B."/>
            <person name="Tudzynski P."/>
            <person name="Wincker P."/>
            <person name="Andrew M."/>
            <person name="Anthouard V."/>
            <person name="Beever R.E."/>
            <person name="Beffa R."/>
            <person name="Benoit I."/>
            <person name="Bouzid O."/>
            <person name="Brault B."/>
            <person name="Chen Z."/>
            <person name="Choquer M."/>
            <person name="Collemare J."/>
            <person name="Cotton P."/>
            <person name="Danchin E.G."/>
            <person name="Da Silva C."/>
            <person name="Gautier A."/>
            <person name="Giraud C."/>
            <person name="Giraud T."/>
            <person name="Gonzalez C."/>
            <person name="Grossetete S."/>
            <person name="Guldener U."/>
            <person name="Henrissat B."/>
            <person name="Howlett B.J."/>
            <person name="Kodira C."/>
            <person name="Kretschmer M."/>
            <person name="Lappartient A."/>
            <person name="Leroch M."/>
            <person name="Levis C."/>
            <person name="Mauceli E."/>
            <person name="Neuveglise C."/>
            <person name="Oeser B."/>
            <person name="Pearson M."/>
            <person name="Poulain J."/>
            <person name="Poussereau N."/>
            <person name="Quesneville H."/>
            <person name="Rascle C."/>
            <person name="Schumacher J."/>
            <person name="Segurens B."/>
            <person name="Sexton A."/>
            <person name="Silva E."/>
            <person name="Sirven C."/>
            <person name="Soanes D.M."/>
            <person name="Talbot N.J."/>
            <person name="Templeton M."/>
            <person name="Yandava C."/>
            <person name="Yarden O."/>
            <person name="Zeng Q."/>
            <person name="Rollins J.A."/>
            <person name="Lebrun M.H."/>
            <person name="Dickman M."/>
        </authorList>
    </citation>
    <scope>NUCLEOTIDE SEQUENCE [LARGE SCALE GENOMIC DNA]</scope>
    <source>
        <strain evidence="1 2">B05.10</strain>
    </source>
</reference>
<dbReference type="Proteomes" id="UP000001798">
    <property type="component" value="Chromosome 6"/>
</dbReference>
<dbReference type="VEuPathDB" id="FungiDB:Bcin06g04340"/>
<name>A0A384JK57_BOTFB</name>
<reference evidence="1 2" key="3">
    <citation type="journal article" date="2017" name="Mol. Plant Pathol.">
        <title>A gapless genome sequence of the fungus Botrytis cinerea.</title>
        <authorList>
            <person name="Van Kan J.A."/>
            <person name="Stassen J.H."/>
            <person name="Mosbach A."/>
            <person name="Van Der Lee T.A."/>
            <person name="Faino L."/>
            <person name="Farmer A.D."/>
            <person name="Papasotiriou D.G."/>
            <person name="Zhou S."/>
            <person name="Seidl M.F."/>
            <person name="Cottam E."/>
            <person name="Edel D."/>
            <person name="Hahn M."/>
            <person name="Schwartz D.C."/>
            <person name="Dietrich R.A."/>
            <person name="Widdison S."/>
            <person name="Scalliet G."/>
        </authorList>
    </citation>
    <scope>NUCLEOTIDE SEQUENCE [LARGE SCALE GENOMIC DNA]</scope>
    <source>
        <strain evidence="1 2">B05.10</strain>
    </source>
</reference>
<keyword evidence="2" id="KW-1185">Reference proteome</keyword>
<organism evidence="1 2">
    <name type="scientific">Botryotinia fuckeliana (strain B05.10)</name>
    <name type="common">Noble rot fungus</name>
    <name type="synonym">Botrytis cinerea</name>
    <dbReference type="NCBI Taxonomy" id="332648"/>
    <lineage>
        <taxon>Eukaryota</taxon>
        <taxon>Fungi</taxon>
        <taxon>Dikarya</taxon>
        <taxon>Ascomycota</taxon>
        <taxon>Pezizomycotina</taxon>
        <taxon>Leotiomycetes</taxon>
        <taxon>Helotiales</taxon>
        <taxon>Sclerotiniaceae</taxon>
        <taxon>Botrytis</taxon>
    </lineage>
</organism>
<protein>
    <submittedName>
        <fullName evidence="1">Uncharacterized protein</fullName>
    </submittedName>
</protein>
<proteinExistence type="predicted"/>
<dbReference type="EMBL" id="CP009810">
    <property type="protein sequence ID" value="ATZ50975.1"/>
    <property type="molecule type" value="Genomic_DNA"/>
</dbReference>
<dbReference type="GeneID" id="36394258"/>
<gene>
    <name evidence="1" type="ORF">BCIN_06g04340</name>
</gene>
<dbReference type="AlphaFoldDB" id="A0A384JK57"/>
<reference evidence="1 2" key="2">
    <citation type="journal article" date="2012" name="Eukaryot. Cell">
        <title>Genome update of Botrytis cinerea strains B05.10 and T4.</title>
        <authorList>
            <person name="Staats M."/>
            <person name="van Kan J.A."/>
        </authorList>
    </citation>
    <scope>NUCLEOTIDE SEQUENCE [LARGE SCALE GENOMIC DNA]</scope>
    <source>
        <strain evidence="1 2">B05.10</strain>
    </source>
</reference>
<evidence type="ECO:0000313" key="2">
    <source>
        <dbReference type="Proteomes" id="UP000001798"/>
    </source>
</evidence>
<accession>A0A384JK57</accession>
<sequence>MSHVSIVLIFYTSSESMSLFVLQSRSIILPPSQYLLSPPSLPALLLSLYARIPIPGSVTQHKSITAKYSHRGQFLFSSFILSSLFDSFTCVRPDPSHNLSSGFLFVCPLDDGLADAYTGNLTAKSSTGALLKLRKDTVRSFIRP</sequence>
<evidence type="ECO:0000313" key="1">
    <source>
        <dbReference type="EMBL" id="ATZ50975.1"/>
    </source>
</evidence>
<dbReference type="RefSeq" id="XP_024549309.1">
    <property type="nucleotide sequence ID" value="XM_024693523.1"/>
</dbReference>
<dbReference type="KEGG" id="bfu:BCIN_06g04340"/>